<protein>
    <submittedName>
        <fullName evidence="2">F5/8 type C domain-containing protein</fullName>
    </submittedName>
</protein>
<evidence type="ECO:0000313" key="2">
    <source>
        <dbReference type="WBParaSite" id="Pan_g22663.t1"/>
    </source>
</evidence>
<proteinExistence type="predicted"/>
<dbReference type="GO" id="GO:0005737">
    <property type="term" value="C:cytoplasm"/>
    <property type="evidence" value="ECO:0007669"/>
    <property type="project" value="TreeGrafter"/>
</dbReference>
<dbReference type="AlphaFoldDB" id="A0A7E4VPQ9"/>
<dbReference type="GO" id="GO:0050804">
    <property type="term" value="P:modulation of chemical synaptic transmission"/>
    <property type="evidence" value="ECO:0007669"/>
    <property type="project" value="TreeGrafter"/>
</dbReference>
<dbReference type="WBParaSite" id="Pan_g22663.t1">
    <property type="protein sequence ID" value="Pan_g22663.t1"/>
    <property type="gene ID" value="Pan_g22663"/>
</dbReference>
<keyword evidence="1" id="KW-1185">Reference proteome</keyword>
<reference evidence="2" key="2">
    <citation type="submission" date="2020-10" db="UniProtKB">
        <authorList>
            <consortium name="WormBaseParasite"/>
        </authorList>
    </citation>
    <scope>IDENTIFICATION</scope>
</reference>
<dbReference type="Proteomes" id="UP000492821">
    <property type="component" value="Unassembled WGS sequence"/>
</dbReference>
<dbReference type="InterPro" id="IPR052407">
    <property type="entry name" value="BTB_POZ_domain_cont_9"/>
</dbReference>
<accession>A0A7E4VPQ9</accession>
<organism evidence="1 2">
    <name type="scientific">Panagrellus redivivus</name>
    <name type="common">Microworm</name>
    <dbReference type="NCBI Taxonomy" id="6233"/>
    <lineage>
        <taxon>Eukaryota</taxon>
        <taxon>Metazoa</taxon>
        <taxon>Ecdysozoa</taxon>
        <taxon>Nematoda</taxon>
        <taxon>Chromadorea</taxon>
        <taxon>Rhabditida</taxon>
        <taxon>Tylenchina</taxon>
        <taxon>Panagrolaimomorpha</taxon>
        <taxon>Panagrolaimoidea</taxon>
        <taxon>Panagrolaimidae</taxon>
        <taxon>Panagrellus</taxon>
    </lineage>
</organism>
<name>A0A7E4VPQ9_PANRE</name>
<reference evidence="1" key="1">
    <citation type="journal article" date="2013" name="Genetics">
        <title>The draft genome and transcriptome of Panagrellus redivivus are shaped by the harsh demands of a free-living lifestyle.</title>
        <authorList>
            <person name="Srinivasan J."/>
            <person name="Dillman A.R."/>
            <person name="Macchietto M.G."/>
            <person name="Heikkinen L."/>
            <person name="Lakso M."/>
            <person name="Fracchia K.M."/>
            <person name="Antoshechkin I."/>
            <person name="Mortazavi A."/>
            <person name="Wong G."/>
            <person name="Sternberg P.W."/>
        </authorList>
    </citation>
    <scope>NUCLEOTIDE SEQUENCE [LARGE SCALE GENOMIC DNA]</scope>
    <source>
        <strain evidence="1">MT8872</strain>
    </source>
</reference>
<dbReference type="PANTHER" id="PTHR46306:SF1">
    <property type="entry name" value="BTB_POZ DOMAIN-CONTAINING PROTEIN 9"/>
    <property type="match status" value="1"/>
</dbReference>
<evidence type="ECO:0000313" key="1">
    <source>
        <dbReference type="Proteomes" id="UP000492821"/>
    </source>
</evidence>
<dbReference type="GO" id="GO:0048512">
    <property type="term" value="P:circadian behavior"/>
    <property type="evidence" value="ECO:0007669"/>
    <property type="project" value="TreeGrafter"/>
</dbReference>
<dbReference type="PANTHER" id="PTHR46306">
    <property type="entry name" value="BTB/POZ DOMAIN-CONTAINING PROTEIN 9"/>
    <property type="match status" value="1"/>
</dbReference>
<dbReference type="GO" id="GO:0008344">
    <property type="term" value="P:adult locomotory behavior"/>
    <property type="evidence" value="ECO:0007669"/>
    <property type="project" value="TreeGrafter"/>
</dbReference>
<sequence>MVNPFVNDAISYIKEIFYSCNLVELLNYTVIYSVDELIPYIEDQIKQDSIYAELCINKFDQLLPLALNHFFKFKLYLNVPESTIFKTLIGCIRRNSHYSYPILELLQHIELHLLTENELDLLFEPTKLIDHSSCLNLLHQQREQAEKITKIENKNVIKGFHDLRVIRGRKCQYDDKIFVINGNECYIDIDLKQQFLLNCIKLKLGKLPEDQMSYTVLVSKDMHTWSPIIDHSKHKCFGPQLLYFNERPIRFIRIEACPFDYFNELCLHGNIEVLYSTDPMEIDPTTTFLIPQQTLLAKNLKLMSDNFHKTFPANDKYQGNDLIFQLPQPCIIDSMKLWFGGPTSYHIDIAATEKWIRVFSENEVIGWRYATFKKQPVSYIKITSKAHNHVISFEGFKFPAI</sequence>